<feature type="region of interest" description="Disordered" evidence="1">
    <location>
        <begin position="1"/>
        <end position="27"/>
    </location>
</feature>
<organism evidence="2 3">
    <name type="scientific">Halorussus aquaticus</name>
    <dbReference type="NCBI Taxonomy" id="2953748"/>
    <lineage>
        <taxon>Archaea</taxon>
        <taxon>Methanobacteriati</taxon>
        <taxon>Methanobacteriota</taxon>
        <taxon>Stenosarchaea group</taxon>
        <taxon>Halobacteria</taxon>
        <taxon>Halobacteriales</taxon>
        <taxon>Haladaptataceae</taxon>
        <taxon>Halorussus</taxon>
    </lineage>
</organism>
<proteinExistence type="predicted"/>
<dbReference type="EMBL" id="JBHSHT010000001">
    <property type="protein sequence ID" value="MFC4824799.1"/>
    <property type="molecule type" value="Genomic_DNA"/>
</dbReference>
<evidence type="ECO:0000313" key="2">
    <source>
        <dbReference type="EMBL" id="MFC4824799.1"/>
    </source>
</evidence>
<dbReference type="RefSeq" id="WP_254269483.1">
    <property type="nucleotide sequence ID" value="NZ_CP100400.1"/>
</dbReference>
<sequence length="150" mass="17104">MPGNDSGTSEREPSDSDSTARDLTDAEREALHELQVGIEHVRRGYGRLLDCHHQVGRGMDRFDAAREKLRAAGHDELADELRDVHLPAGVVGDQWTYELVEAFEAEFLATVSAFEASVREQLADGENHVTEQKYQREWRDRADGERWRED</sequence>
<reference evidence="2 3" key="1">
    <citation type="journal article" date="2019" name="Int. J. Syst. Evol. Microbiol.">
        <title>The Global Catalogue of Microorganisms (GCM) 10K type strain sequencing project: providing services to taxonomists for standard genome sequencing and annotation.</title>
        <authorList>
            <consortium name="The Broad Institute Genomics Platform"/>
            <consortium name="The Broad Institute Genome Sequencing Center for Infectious Disease"/>
            <person name="Wu L."/>
            <person name="Ma J."/>
        </authorList>
    </citation>
    <scope>NUCLEOTIDE SEQUENCE [LARGE SCALE GENOMIC DNA]</scope>
    <source>
        <strain evidence="2 3">XZYJ18</strain>
    </source>
</reference>
<evidence type="ECO:0000256" key="1">
    <source>
        <dbReference type="SAM" id="MobiDB-lite"/>
    </source>
</evidence>
<accession>A0ABD5Q259</accession>
<keyword evidence="3" id="KW-1185">Reference proteome</keyword>
<gene>
    <name evidence="2" type="ORF">ACFO9K_11070</name>
</gene>
<protein>
    <recommendedName>
        <fullName evidence="4">DUF2383 domain-containing protein</fullName>
    </recommendedName>
</protein>
<dbReference type="Proteomes" id="UP001595945">
    <property type="component" value="Unassembled WGS sequence"/>
</dbReference>
<feature type="compositionally biased region" description="Basic and acidic residues" evidence="1">
    <location>
        <begin position="8"/>
        <end position="27"/>
    </location>
</feature>
<dbReference type="AlphaFoldDB" id="A0ABD5Q259"/>
<dbReference type="GeneID" id="73044501"/>
<evidence type="ECO:0008006" key="4">
    <source>
        <dbReference type="Google" id="ProtNLM"/>
    </source>
</evidence>
<evidence type="ECO:0000313" key="3">
    <source>
        <dbReference type="Proteomes" id="UP001595945"/>
    </source>
</evidence>
<feature type="region of interest" description="Disordered" evidence="1">
    <location>
        <begin position="124"/>
        <end position="150"/>
    </location>
</feature>
<name>A0ABD5Q259_9EURY</name>
<comment type="caution">
    <text evidence="2">The sequence shown here is derived from an EMBL/GenBank/DDBJ whole genome shotgun (WGS) entry which is preliminary data.</text>
</comment>